<organism evidence="2">
    <name type="scientific">Rheinheimera sp. BAL341</name>
    <dbReference type="NCBI Taxonomy" id="1708203"/>
    <lineage>
        <taxon>Bacteria</taxon>
        <taxon>Pseudomonadati</taxon>
        <taxon>Pseudomonadota</taxon>
        <taxon>Gammaproteobacteria</taxon>
        <taxon>Chromatiales</taxon>
        <taxon>Chromatiaceae</taxon>
        <taxon>Rheinheimera</taxon>
    </lineage>
</organism>
<evidence type="ECO:0008006" key="3">
    <source>
        <dbReference type="Google" id="ProtNLM"/>
    </source>
</evidence>
<proteinExistence type="predicted"/>
<gene>
    <name evidence="2" type="ORF">BAL341_2994</name>
</gene>
<dbReference type="InterPro" id="IPR027268">
    <property type="entry name" value="Peptidase_M4/M1_CTD_sf"/>
</dbReference>
<dbReference type="Gene3D" id="1.10.390.10">
    <property type="entry name" value="Neutral Protease Domain 2"/>
    <property type="match status" value="1"/>
</dbReference>
<sequence length="442" mass="49550">MCRNYNWILLLLLFSSWGIAASEISAVIIKSPAGSWSVSYTSDVPVTRISFQRSPDSSREKRWRAKSEDFKIIKVNDYEAVRRVDGKPFTQVEFELTPTYISLPKDYAPFSPFTDGGMLIHSGRFFACPDLCDGALNKWPIRIRAAKDDNIIVDGVVYTGEASWVDSDSGQKVYVGKGEPIQDENFVSLIDKGLPAPLKELMSQSLPKIHSYFAARMGALNFRPSLYASYSQTSDGRYGNQGGTLPRQIFMHWYGEKAIEKLDENATFWFFAHEVVHLYQGRAGNVEALADAWLHEGSAELFAGISYTEIHGNHKIFLSKMEKAKENCLSSFGAETNYKNVALKSSKIHYSCGLLLFDALNNELQERNSDVFLLWKAFNLAVNEGKPATTATFVEVSKSFLSHTSWLTLLDFVTKSEFNSSQFFQQIATNKSIQPTANASAD</sequence>
<feature type="signal peptide" evidence="1">
    <location>
        <begin position="1"/>
        <end position="20"/>
    </location>
</feature>
<accession>A0A486XTJ8</accession>
<evidence type="ECO:0000256" key="1">
    <source>
        <dbReference type="SAM" id="SignalP"/>
    </source>
</evidence>
<name>A0A486XTJ8_9GAMM</name>
<feature type="chain" id="PRO_5019854626" description="Peptidase MA-like domain-containing protein" evidence="1">
    <location>
        <begin position="21"/>
        <end position="442"/>
    </location>
</feature>
<dbReference type="AlphaFoldDB" id="A0A486XTJ8"/>
<protein>
    <recommendedName>
        <fullName evidence="3">Peptidase MA-like domain-containing protein</fullName>
    </recommendedName>
</protein>
<reference evidence="2" key="1">
    <citation type="submission" date="2019-04" db="EMBL/GenBank/DDBJ databases">
        <authorList>
            <person name="Brambilla D."/>
        </authorList>
    </citation>
    <scope>NUCLEOTIDE SEQUENCE</scope>
    <source>
        <strain evidence="2">BAL1</strain>
    </source>
</reference>
<keyword evidence="1" id="KW-0732">Signal</keyword>
<evidence type="ECO:0000313" key="2">
    <source>
        <dbReference type="EMBL" id="VHO05917.1"/>
    </source>
</evidence>
<dbReference type="EMBL" id="CAAJGR010000014">
    <property type="protein sequence ID" value="VHO05917.1"/>
    <property type="molecule type" value="Genomic_DNA"/>
</dbReference>